<keyword evidence="2" id="KW-1185">Reference proteome</keyword>
<dbReference type="Pfam" id="PF15428">
    <property type="entry name" value="Imm26"/>
    <property type="match status" value="1"/>
</dbReference>
<dbReference type="Proteomes" id="UP001606305">
    <property type="component" value="Unassembled WGS sequence"/>
</dbReference>
<name>A0ABW7G3P7_9BURK</name>
<comment type="caution">
    <text evidence="1">The sequence shown here is derived from an EMBL/GenBank/DDBJ whole genome shotgun (WGS) entry which is preliminary data.</text>
</comment>
<organism evidence="1 2">
    <name type="scientific">Pelomonas nitida</name>
    <dbReference type="NCBI Taxonomy" id="3299027"/>
    <lineage>
        <taxon>Bacteria</taxon>
        <taxon>Pseudomonadati</taxon>
        <taxon>Pseudomonadota</taxon>
        <taxon>Betaproteobacteria</taxon>
        <taxon>Burkholderiales</taxon>
        <taxon>Sphaerotilaceae</taxon>
        <taxon>Roseateles</taxon>
    </lineage>
</organism>
<protein>
    <submittedName>
        <fullName evidence="1">Imm26 family immunity protein</fullName>
    </submittedName>
</protein>
<evidence type="ECO:0000313" key="2">
    <source>
        <dbReference type="Proteomes" id="UP001606305"/>
    </source>
</evidence>
<sequence>MKKQQRVVGAVLAVPLGDETTCYAITLHEADFAFFEARTSDASPPDDLLERPAPFRVAVHKSAWSNGRWLRVAKVELPEQFRRSEPKFMQDALNPGQFQIYVGGEIRPASRAECEGLERAAVWDPEHVESRLRDHYAGVPNQWLESLRLK</sequence>
<gene>
    <name evidence="1" type="ORF">ACG00X_06925</name>
</gene>
<dbReference type="EMBL" id="JBIGIA010000004">
    <property type="protein sequence ID" value="MFG6456563.1"/>
    <property type="molecule type" value="Genomic_DNA"/>
</dbReference>
<dbReference type="InterPro" id="IPR029278">
    <property type="entry name" value="Imm26"/>
</dbReference>
<dbReference type="RefSeq" id="WP_394487323.1">
    <property type="nucleotide sequence ID" value="NZ_JBIGIA010000004.1"/>
</dbReference>
<accession>A0ABW7G3P7</accession>
<reference evidence="1 2" key="1">
    <citation type="submission" date="2024-09" db="EMBL/GenBank/DDBJ databases">
        <title>Novel species of the genus Pelomonas and Roseateles isolated from streams.</title>
        <authorList>
            <person name="Lu H."/>
        </authorList>
    </citation>
    <scope>NUCLEOTIDE SEQUENCE [LARGE SCALE GENOMIC DNA]</scope>
    <source>
        <strain evidence="1 2">BYS96W</strain>
    </source>
</reference>
<proteinExistence type="predicted"/>
<evidence type="ECO:0000313" key="1">
    <source>
        <dbReference type="EMBL" id="MFG6456563.1"/>
    </source>
</evidence>